<organism evidence="1 2">
    <name type="scientific">Ktedonobacter robiniae</name>
    <dbReference type="NCBI Taxonomy" id="2778365"/>
    <lineage>
        <taxon>Bacteria</taxon>
        <taxon>Bacillati</taxon>
        <taxon>Chloroflexota</taxon>
        <taxon>Ktedonobacteria</taxon>
        <taxon>Ktedonobacterales</taxon>
        <taxon>Ktedonobacteraceae</taxon>
        <taxon>Ktedonobacter</taxon>
    </lineage>
</organism>
<accession>A0ABQ3UP12</accession>
<evidence type="ECO:0000313" key="1">
    <source>
        <dbReference type="EMBL" id="GHO54132.1"/>
    </source>
</evidence>
<comment type="caution">
    <text evidence="1">The sequence shown here is derived from an EMBL/GenBank/DDBJ whole genome shotgun (WGS) entry which is preliminary data.</text>
</comment>
<proteinExistence type="predicted"/>
<evidence type="ECO:0008006" key="3">
    <source>
        <dbReference type="Google" id="ProtNLM"/>
    </source>
</evidence>
<evidence type="ECO:0000313" key="2">
    <source>
        <dbReference type="Proteomes" id="UP000654345"/>
    </source>
</evidence>
<dbReference type="Proteomes" id="UP000654345">
    <property type="component" value="Unassembled WGS sequence"/>
</dbReference>
<gene>
    <name evidence="1" type="ORF">KSB_26070</name>
</gene>
<sequence>MMGIKMEKPPVEMTLAELVTCCNQEMARYRRKEPSNDQYSLEILRRAVVNQDEQAWLVLQRLFSDNIRLWMGRHPNREAALRHESEQSYIDDTFRRFWQAVSDQKLRFSTLGGALSYLHLCLNCAIMDTLRAFSRSHIEPLPDYGQGGHEEPFVEDRYHENELWEIIKTILPGEKEQRVAYLHFHCNLKPREIIHYCPGEFSGEDEIYRLKRNIMERILRNSDKIRWRMSYNER</sequence>
<dbReference type="EMBL" id="BNJG01000001">
    <property type="protein sequence ID" value="GHO54132.1"/>
    <property type="molecule type" value="Genomic_DNA"/>
</dbReference>
<protein>
    <recommendedName>
        <fullName evidence="3">Sigma-70 family RNA polymerase sigma factor</fullName>
    </recommendedName>
</protein>
<name>A0ABQ3UP12_9CHLR</name>
<reference evidence="1 2" key="1">
    <citation type="journal article" date="2021" name="Int. J. Syst. Evol. Microbiol.">
        <title>Reticulibacter mediterranei gen. nov., sp. nov., within the new family Reticulibacteraceae fam. nov., and Ktedonospora formicarum gen. nov., sp. nov., Ktedonobacter robiniae sp. nov., Dictyobacter formicarum sp. nov. and Dictyobacter arantiisoli sp. nov., belonging to the class Ktedonobacteria.</title>
        <authorList>
            <person name="Yabe S."/>
            <person name="Zheng Y."/>
            <person name="Wang C.M."/>
            <person name="Sakai Y."/>
            <person name="Abe K."/>
            <person name="Yokota A."/>
            <person name="Donadio S."/>
            <person name="Cavaletti L."/>
            <person name="Monciardini P."/>
        </authorList>
    </citation>
    <scope>NUCLEOTIDE SEQUENCE [LARGE SCALE GENOMIC DNA]</scope>
    <source>
        <strain evidence="1 2">SOSP1-30</strain>
    </source>
</reference>
<keyword evidence="2" id="KW-1185">Reference proteome</keyword>